<dbReference type="SMART" id="SM00248">
    <property type="entry name" value="ANK"/>
    <property type="match status" value="2"/>
</dbReference>
<dbReference type="InterPro" id="IPR036770">
    <property type="entry name" value="Ankyrin_rpt-contain_sf"/>
</dbReference>
<name>A0A0N4UXH1_ENTVE</name>
<dbReference type="PANTHER" id="PTHR46427">
    <property type="entry name" value="ANKYRIN REPEAT AND LEM DOMAIN-CONTAINING PROTEIN 1"/>
    <property type="match status" value="1"/>
</dbReference>
<dbReference type="STRING" id="51028.A0A0N4UXH1"/>
<protein>
    <submittedName>
        <fullName evidence="4">ANK_REP_REGION domain-containing protein</fullName>
    </submittedName>
</protein>
<dbReference type="SUPFAM" id="SSF48403">
    <property type="entry name" value="Ankyrin repeat"/>
    <property type="match status" value="1"/>
</dbReference>
<dbReference type="GO" id="GO:0005654">
    <property type="term" value="C:nucleoplasm"/>
    <property type="evidence" value="ECO:0007669"/>
    <property type="project" value="TreeGrafter"/>
</dbReference>
<accession>A0A0N4UXH1</accession>
<dbReference type="OrthoDB" id="1601181at2759"/>
<dbReference type="Pfam" id="PF22945">
    <property type="entry name" value="LEM-3_GIY-YIG"/>
    <property type="match status" value="2"/>
</dbReference>
<evidence type="ECO:0000313" key="4">
    <source>
        <dbReference type="WBParaSite" id="EVEC_0000223201-mRNA-1"/>
    </source>
</evidence>
<dbReference type="InterPro" id="IPR034998">
    <property type="entry name" value="ANKLE1"/>
</dbReference>
<dbReference type="Gene3D" id="1.25.40.20">
    <property type="entry name" value="Ankyrin repeat-containing domain"/>
    <property type="match status" value="1"/>
</dbReference>
<organism evidence="4">
    <name type="scientific">Enterobius vermicularis</name>
    <name type="common">Human pinworm</name>
    <dbReference type="NCBI Taxonomy" id="51028"/>
    <lineage>
        <taxon>Eukaryota</taxon>
        <taxon>Metazoa</taxon>
        <taxon>Ecdysozoa</taxon>
        <taxon>Nematoda</taxon>
        <taxon>Chromadorea</taxon>
        <taxon>Rhabditida</taxon>
        <taxon>Spirurina</taxon>
        <taxon>Oxyuridomorpha</taxon>
        <taxon>Oxyuroidea</taxon>
        <taxon>Oxyuridae</taxon>
        <taxon>Enterobius</taxon>
    </lineage>
</organism>
<gene>
    <name evidence="2" type="ORF">EVEC_LOCUS1940</name>
</gene>
<dbReference type="Proteomes" id="UP000274131">
    <property type="component" value="Unassembled WGS sequence"/>
</dbReference>
<dbReference type="EMBL" id="UXUI01007291">
    <property type="protein sequence ID" value="VDD86797.1"/>
    <property type="molecule type" value="Genomic_DNA"/>
</dbReference>
<evidence type="ECO:0000313" key="3">
    <source>
        <dbReference type="Proteomes" id="UP000274131"/>
    </source>
</evidence>
<evidence type="ECO:0000256" key="1">
    <source>
        <dbReference type="PROSITE-ProRule" id="PRU00023"/>
    </source>
</evidence>
<dbReference type="WBParaSite" id="EVEC_0000223201-mRNA-1">
    <property type="protein sequence ID" value="EVEC_0000223201-mRNA-1"/>
    <property type="gene ID" value="EVEC_0000223201"/>
</dbReference>
<dbReference type="GO" id="GO:0000712">
    <property type="term" value="P:resolution of meiotic recombination intermediates"/>
    <property type="evidence" value="ECO:0007669"/>
    <property type="project" value="TreeGrafter"/>
</dbReference>
<dbReference type="GO" id="GO:0000724">
    <property type="term" value="P:double-strand break repair via homologous recombination"/>
    <property type="evidence" value="ECO:0007669"/>
    <property type="project" value="TreeGrafter"/>
</dbReference>
<evidence type="ECO:0000313" key="2">
    <source>
        <dbReference type="EMBL" id="VDD86797.1"/>
    </source>
</evidence>
<dbReference type="AlphaFoldDB" id="A0A0N4UXH1"/>
<keyword evidence="1" id="KW-0040">ANK repeat</keyword>
<dbReference type="Pfam" id="PF00023">
    <property type="entry name" value="Ank"/>
    <property type="match status" value="1"/>
</dbReference>
<dbReference type="PANTHER" id="PTHR46427:SF1">
    <property type="entry name" value="ANKYRIN REPEAT AND LEM DOMAIN-CONTAINING PROTEIN 1"/>
    <property type="match status" value="1"/>
</dbReference>
<reference evidence="2 3" key="2">
    <citation type="submission" date="2018-10" db="EMBL/GenBank/DDBJ databases">
        <authorList>
            <consortium name="Pathogen Informatics"/>
        </authorList>
    </citation>
    <scope>NUCLEOTIDE SEQUENCE [LARGE SCALE GENOMIC DNA]</scope>
</reference>
<dbReference type="PROSITE" id="PS50297">
    <property type="entry name" value="ANK_REP_REGION"/>
    <property type="match status" value="1"/>
</dbReference>
<dbReference type="PROSITE" id="PS50088">
    <property type="entry name" value="ANK_REPEAT"/>
    <property type="match status" value="1"/>
</dbReference>
<dbReference type="GO" id="GO:0005737">
    <property type="term" value="C:cytoplasm"/>
    <property type="evidence" value="ECO:0007669"/>
    <property type="project" value="TreeGrafter"/>
</dbReference>
<dbReference type="GO" id="GO:0004520">
    <property type="term" value="F:DNA endonuclease activity"/>
    <property type="evidence" value="ECO:0007669"/>
    <property type="project" value="TreeGrafter"/>
</dbReference>
<sequence length="202" mass="22352">MENISSRNVLHFLAGAPSPGAYATVENLLASGRCYVNERAKDGITPLHIAAATDNFPICQLLLSFGADPLLPDEKGSTCSLAEFVSAVFYVGKGKRSRPLEHLVDAVRYKNLGKVVSPRAHLQVILFYPRLIHVFAILPDYNILGKWLSNLTNIKRGDYYGKGKTWSIREKTVFGSFLLTEALGILRIEGCRQLFERDVAAV</sequence>
<dbReference type="InterPro" id="IPR002110">
    <property type="entry name" value="Ankyrin_rpt"/>
</dbReference>
<proteinExistence type="predicted"/>
<keyword evidence="3" id="KW-1185">Reference proteome</keyword>
<reference evidence="4" key="1">
    <citation type="submission" date="2017-02" db="UniProtKB">
        <authorList>
            <consortium name="WormBaseParasite"/>
        </authorList>
    </citation>
    <scope>IDENTIFICATION</scope>
</reference>
<feature type="repeat" description="ANK" evidence="1">
    <location>
        <begin position="42"/>
        <end position="74"/>
    </location>
</feature>